<evidence type="ECO:0000313" key="2">
    <source>
        <dbReference type="Proteomes" id="UP000396862"/>
    </source>
</evidence>
<gene>
    <name evidence="1" type="ORF">JCM18694_36320</name>
</gene>
<evidence type="ECO:0008006" key="3">
    <source>
        <dbReference type="Google" id="ProtNLM"/>
    </source>
</evidence>
<keyword evidence="2" id="KW-1185">Reference proteome</keyword>
<organism evidence="1 2">
    <name type="scientific">Prolixibacter denitrificans</name>
    <dbReference type="NCBI Taxonomy" id="1541063"/>
    <lineage>
        <taxon>Bacteria</taxon>
        <taxon>Pseudomonadati</taxon>
        <taxon>Bacteroidota</taxon>
        <taxon>Bacteroidia</taxon>
        <taxon>Marinilabiliales</taxon>
        <taxon>Prolixibacteraceae</taxon>
        <taxon>Prolixibacter</taxon>
    </lineage>
</organism>
<protein>
    <recommendedName>
        <fullName evidence="3">Plasmid stabilization system protein ParE</fullName>
    </recommendedName>
</protein>
<name>A0ABQ0ZPT4_9BACT</name>
<dbReference type="Proteomes" id="UP000396862">
    <property type="component" value="Unassembled WGS sequence"/>
</dbReference>
<reference evidence="1 2" key="1">
    <citation type="submission" date="2019-10" db="EMBL/GenBank/DDBJ databases">
        <title>Prolixibacter strains distinguished by the presence of nitrate reductase genes were adept at nitrate-dependent anaerobic corrosion of metallic iron and carbon steel.</title>
        <authorList>
            <person name="Iino T."/>
            <person name="Shono N."/>
            <person name="Ito K."/>
            <person name="Nakamura R."/>
            <person name="Sueoka K."/>
            <person name="Harayama S."/>
            <person name="Ohkuma M."/>
        </authorList>
    </citation>
    <scope>NUCLEOTIDE SEQUENCE [LARGE SCALE GENOMIC DNA]</scope>
    <source>
        <strain evidence="1 2">MIC1-1</strain>
    </source>
</reference>
<dbReference type="EMBL" id="BLAU01000001">
    <property type="protein sequence ID" value="GET23386.1"/>
    <property type="molecule type" value="Genomic_DNA"/>
</dbReference>
<accession>A0ABQ0ZPT4</accession>
<proteinExistence type="predicted"/>
<sequence length="106" mass="12390">MLEKYFFTMTQRKVILTPKAENEFSQLRKFLSGEWSPRVGTNLERKIDWLLEELVQNPESFPTTTSGDYHVARPGRTTSVFFTFDDREICIQSIVDTRLNPKVNNS</sequence>
<dbReference type="InterPro" id="IPR035093">
    <property type="entry name" value="RelE/ParE_toxin_dom_sf"/>
</dbReference>
<evidence type="ECO:0000313" key="1">
    <source>
        <dbReference type="EMBL" id="GET23386.1"/>
    </source>
</evidence>
<comment type="caution">
    <text evidence="1">The sequence shown here is derived from an EMBL/GenBank/DDBJ whole genome shotgun (WGS) entry which is preliminary data.</text>
</comment>
<dbReference type="Gene3D" id="3.30.2310.20">
    <property type="entry name" value="RelE-like"/>
    <property type="match status" value="1"/>
</dbReference>